<organism evidence="6">
    <name type="scientific">Andreaea rothii</name>
    <dbReference type="NCBI Taxonomy" id="50745"/>
    <lineage>
        <taxon>Eukaryota</taxon>
        <taxon>Viridiplantae</taxon>
        <taxon>Streptophyta</taxon>
        <taxon>Embryophyta</taxon>
        <taxon>Bryophyta</taxon>
        <taxon>Andreaeophytina</taxon>
        <taxon>Andreaeopsida</taxon>
        <taxon>Andreaeales</taxon>
        <taxon>Andreaeaceae</taxon>
        <taxon>Andreaea</taxon>
    </lineage>
</organism>
<dbReference type="GO" id="GO:0003735">
    <property type="term" value="F:structural constituent of ribosome"/>
    <property type="evidence" value="ECO:0007669"/>
    <property type="project" value="InterPro"/>
</dbReference>
<geneLocation type="mitochondrion" evidence="6"/>
<dbReference type="InterPro" id="IPR002132">
    <property type="entry name" value="Ribosomal_uL5"/>
</dbReference>
<evidence type="ECO:0000256" key="4">
    <source>
        <dbReference type="RuleBase" id="RU003930"/>
    </source>
</evidence>
<dbReference type="SUPFAM" id="SSF55282">
    <property type="entry name" value="RL5-like"/>
    <property type="match status" value="1"/>
</dbReference>
<keyword evidence="3 4" id="KW-0687">Ribonucleoprotein</keyword>
<dbReference type="InterPro" id="IPR020929">
    <property type="entry name" value="Ribosomal_uL5_CS"/>
</dbReference>
<dbReference type="Gene3D" id="3.30.1440.10">
    <property type="match status" value="1"/>
</dbReference>
<dbReference type="AlphaFoldDB" id="A0A075D530"/>
<evidence type="ECO:0000256" key="3">
    <source>
        <dbReference type="ARBA" id="ARBA00023274"/>
    </source>
</evidence>
<evidence type="ECO:0000259" key="5">
    <source>
        <dbReference type="Pfam" id="PF00673"/>
    </source>
</evidence>
<protein>
    <submittedName>
        <fullName evidence="6">Ribosomal protein L5</fullName>
    </submittedName>
</protein>
<keyword evidence="2 4" id="KW-0689">Ribosomal protein</keyword>
<dbReference type="GO" id="GO:0005840">
    <property type="term" value="C:ribosome"/>
    <property type="evidence" value="ECO:0007669"/>
    <property type="project" value="UniProtKB-KW"/>
</dbReference>
<dbReference type="PIRSF" id="PIRSF002161">
    <property type="entry name" value="Ribosomal_L5"/>
    <property type="match status" value="1"/>
</dbReference>
<feature type="domain" description="Large ribosomal subunit protein uL5 C-terminal" evidence="5">
    <location>
        <begin position="99"/>
        <end position="180"/>
    </location>
</feature>
<dbReference type="Pfam" id="PF00673">
    <property type="entry name" value="Ribosomal_L5_C"/>
    <property type="match status" value="1"/>
</dbReference>
<keyword evidence="6" id="KW-0496">Mitochondrion</keyword>
<reference evidence="6" key="1">
    <citation type="journal article" date="2014" name="Syst. Biol.">
        <title>Mitochondrial Phylogenomics of Early Land Plants: Mitigating the Effects of Saturation, Compositional Heterogeneity, and Codon-usage Bias.</title>
        <authorList>
            <person name="Liu Y."/>
            <person name="Cox C.J."/>
            <person name="Wang W."/>
            <person name="Goffinet B."/>
        </authorList>
    </citation>
    <scope>NUCLEOTIDE SEQUENCE</scope>
</reference>
<name>A0A075D530_9BRYO</name>
<comment type="similarity">
    <text evidence="1 4">Belongs to the universal ribosomal protein uL5 family.</text>
</comment>
<accession>A0A075D530</accession>
<dbReference type="InterPro" id="IPR022803">
    <property type="entry name" value="Ribosomal_uL5_dom_sf"/>
</dbReference>
<dbReference type="PROSITE" id="PS00358">
    <property type="entry name" value="RIBOSOMAL_L5"/>
    <property type="match status" value="1"/>
</dbReference>
<evidence type="ECO:0000256" key="1">
    <source>
        <dbReference type="ARBA" id="ARBA00008553"/>
    </source>
</evidence>
<proteinExistence type="inferred from homology"/>
<gene>
    <name evidence="6" type="primary">rpl5</name>
</gene>
<dbReference type="EMBL" id="KC663290">
    <property type="protein sequence ID" value="AHG59225.1"/>
    <property type="molecule type" value="Genomic_DNA"/>
</dbReference>
<evidence type="ECO:0000313" key="6">
    <source>
        <dbReference type="EMBL" id="AHG59225.1"/>
    </source>
</evidence>
<dbReference type="GO" id="GO:0006412">
    <property type="term" value="P:translation"/>
    <property type="evidence" value="ECO:0007669"/>
    <property type="project" value="InterPro"/>
</dbReference>
<dbReference type="InterPro" id="IPR031309">
    <property type="entry name" value="Ribosomal_uL5_C"/>
</dbReference>
<dbReference type="GO" id="GO:1990904">
    <property type="term" value="C:ribonucleoprotein complex"/>
    <property type="evidence" value="ECO:0007669"/>
    <property type="project" value="UniProtKB-KW"/>
</dbReference>
<sequence length="186" mass="21783">MFIPSRLRFHYENLLRQDLLLKLNYANIMEVPRLCKIIVVPKAPSDLIRNVELAMEIVCGQKFIQTQSRDSTGKSFRFNKFVSNQESKRDTGYVTYLARSTLRGHSMYNFLEKLVTIISFYDYPVKIQKNSIQLSMATSLLRLFPEIQNHFEIFEHIRGFDVTIVTSANTQDETFILWSGFLQKEV</sequence>
<dbReference type="PANTHER" id="PTHR11994">
    <property type="entry name" value="60S RIBOSOMAL PROTEIN L11-RELATED"/>
    <property type="match status" value="1"/>
</dbReference>
<evidence type="ECO:0000256" key="2">
    <source>
        <dbReference type="ARBA" id="ARBA00022980"/>
    </source>
</evidence>